<organism evidence="2 3">
    <name type="scientific">Rhodomicrobium vannielii (strain ATCC 17100 / DSM 162 / LMG 4299 / NCIMB 10020 / ATH 3.1.1)</name>
    <dbReference type="NCBI Taxonomy" id="648757"/>
    <lineage>
        <taxon>Bacteria</taxon>
        <taxon>Pseudomonadati</taxon>
        <taxon>Pseudomonadota</taxon>
        <taxon>Alphaproteobacteria</taxon>
        <taxon>Hyphomicrobiales</taxon>
        <taxon>Hyphomicrobiaceae</taxon>
        <taxon>Rhodomicrobium</taxon>
    </lineage>
</organism>
<keyword evidence="1" id="KW-0732">Signal</keyword>
<dbReference type="EMBL" id="CP002292">
    <property type="protein sequence ID" value="ADP72134.1"/>
    <property type="molecule type" value="Genomic_DNA"/>
</dbReference>
<evidence type="ECO:0000256" key="1">
    <source>
        <dbReference type="SAM" id="SignalP"/>
    </source>
</evidence>
<dbReference type="KEGG" id="rva:Rvan_2929"/>
<feature type="signal peptide" evidence="1">
    <location>
        <begin position="1"/>
        <end position="30"/>
    </location>
</feature>
<evidence type="ECO:0000313" key="3">
    <source>
        <dbReference type="Proteomes" id="UP000001399"/>
    </source>
</evidence>
<dbReference type="AlphaFoldDB" id="E3HZ87"/>
<feature type="chain" id="PRO_5003170681" evidence="1">
    <location>
        <begin position="31"/>
        <end position="202"/>
    </location>
</feature>
<evidence type="ECO:0000313" key="2">
    <source>
        <dbReference type="EMBL" id="ADP72134.1"/>
    </source>
</evidence>
<gene>
    <name evidence="2" type="ordered locus">Rvan_2929</name>
</gene>
<protein>
    <submittedName>
        <fullName evidence="2">Uncharacterized protein</fullName>
    </submittedName>
</protein>
<proteinExistence type="predicted"/>
<keyword evidence="3" id="KW-1185">Reference proteome</keyword>
<dbReference type="eggNOG" id="ENOG50330BA">
    <property type="taxonomic scope" value="Bacteria"/>
</dbReference>
<accession>E3HZ87</accession>
<sequence>MSNFDWSASIVRGVMIPLGLSMALAGAASAEDEGEKAKLSQCAKDLCSIIVSKDANGPDVTCDVTKTWQKEEIQKGAEQKKLSWGQGSAKCSAKVNVKRADIVASLTKPDHELKVEKQSVSCEIGESKYPISATLAPELKFKDGASTNAALHINDIQGATLIKGAVWTAATLEQNFGLFEKDLVREINRFVSKECPKILEAK</sequence>
<dbReference type="Proteomes" id="UP000001399">
    <property type="component" value="Chromosome"/>
</dbReference>
<dbReference type="OrthoDB" id="7932842at2"/>
<dbReference type="RefSeq" id="WP_013420503.1">
    <property type="nucleotide sequence ID" value="NC_014664.1"/>
</dbReference>
<reference evidence="3" key="1">
    <citation type="journal article" date="2011" name="J. Bacteriol.">
        <title>Genome sequences of eight morphologically diverse alphaproteobacteria.</title>
        <authorList>
            <consortium name="US DOE Joint Genome Institute"/>
            <person name="Brown P.J."/>
            <person name="Kysela D.T."/>
            <person name="Buechlein A."/>
            <person name="Hemmerich C."/>
            <person name="Brun Y.V."/>
        </authorList>
    </citation>
    <scope>NUCLEOTIDE SEQUENCE [LARGE SCALE GENOMIC DNA]</scope>
    <source>
        <strain evidence="3">ATCC 17100 / ATH 3.1.1 / DSM 162 / LMG 4299</strain>
    </source>
</reference>
<dbReference type="HOGENOM" id="CLU_107972_0_0_5"/>
<name>E3HZ87_RHOVT</name>